<accession>A0A517QE87</accession>
<dbReference type="EMBL" id="CP037421">
    <property type="protein sequence ID" value="QDT29956.1"/>
    <property type="molecule type" value="Genomic_DNA"/>
</dbReference>
<organism evidence="2 3">
    <name type="scientific">Gimesia panareensis</name>
    <dbReference type="NCBI Taxonomy" id="2527978"/>
    <lineage>
        <taxon>Bacteria</taxon>
        <taxon>Pseudomonadati</taxon>
        <taxon>Planctomycetota</taxon>
        <taxon>Planctomycetia</taxon>
        <taxon>Planctomycetales</taxon>
        <taxon>Planctomycetaceae</taxon>
        <taxon>Gimesia</taxon>
    </lineage>
</organism>
<sequence length="317" mass="34389">MKNRSPNAPSASQHNRRAFTLIELMIVIVIILILIGLLIPAVGAVRLRAQQANVRAEITNFEAAITAFRQQFGMDPPSGIVLHEAANASWDQRSKGLVRKMWSQYNFGLACDINGDGDTTDTIALNAGECLVFFLGGVYEKTSDGYFRVYGFSKNPARPFLNPGHDPGDPGYVANDGFSAANTGRLGPFFEFDASRFVDTDAASAPAGENAPEYLDSFPSQQRPYIYLSSYDGRGYRTADIAGTGMSSVYYQGNPSSAPSNNSTPYKSKSYQIISPGADYQFGTGGNYDPNKNFPATPVDRTMEADNITNFVSGTLK</sequence>
<proteinExistence type="predicted"/>
<dbReference type="NCBIfam" id="TIGR02532">
    <property type="entry name" value="IV_pilin_GFxxxE"/>
    <property type="match status" value="1"/>
</dbReference>
<evidence type="ECO:0000256" key="1">
    <source>
        <dbReference type="SAM" id="Phobius"/>
    </source>
</evidence>
<name>A0A517QE87_9PLAN</name>
<evidence type="ECO:0008006" key="4">
    <source>
        <dbReference type="Google" id="ProtNLM"/>
    </source>
</evidence>
<dbReference type="Pfam" id="PF07963">
    <property type="entry name" value="N_methyl"/>
    <property type="match status" value="1"/>
</dbReference>
<dbReference type="AlphaFoldDB" id="A0A517QE87"/>
<keyword evidence="1" id="KW-1133">Transmembrane helix</keyword>
<keyword evidence="1" id="KW-0812">Transmembrane</keyword>
<dbReference type="PANTHER" id="PTHR30093">
    <property type="entry name" value="GENERAL SECRETION PATHWAY PROTEIN G"/>
    <property type="match status" value="1"/>
</dbReference>
<reference evidence="2 3" key="1">
    <citation type="submission" date="2019-03" db="EMBL/GenBank/DDBJ databases">
        <title>Deep-cultivation of Planctomycetes and their phenomic and genomic characterization uncovers novel biology.</title>
        <authorList>
            <person name="Wiegand S."/>
            <person name="Jogler M."/>
            <person name="Boedeker C."/>
            <person name="Pinto D."/>
            <person name="Vollmers J."/>
            <person name="Rivas-Marin E."/>
            <person name="Kohn T."/>
            <person name="Peeters S.H."/>
            <person name="Heuer A."/>
            <person name="Rast P."/>
            <person name="Oberbeckmann S."/>
            <person name="Bunk B."/>
            <person name="Jeske O."/>
            <person name="Meyerdierks A."/>
            <person name="Storesund J.E."/>
            <person name="Kallscheuer N."/>
            <person name="Luecker S."/>
            <person name="Lage O.M."/>
            <person name="Pohl T."/>
            <person name="Merkel B.J."/>
            <person name="Hornburger P."/>
            <person name="Mueller R.-W."/>
            <person name="Bruemmer F."/>
            <person name="Labrenz M."/>
            <person name="Spormann A.M."/>
            <person name="Op den Camp H."/>
            <person name="Overmann J."/>
            <person name="Amann R."/>
            <person name="Jetten M.S.M."/>
            <person name="Mascher T."/>
            <person name="Medema M.H."/>
            <person name="Devos D.P."/>
            <person name="Kaster A.-K."/>
            <person name="Ovreas L."/>
            <person name="Rohde M."/>
            <person name="Galperin M.Y."/>
            <person name="Jogler C."/>
        </authorList>
    </citation>
    <scope>NUCLEOTIDE SEQUENCE [LARGE SCALE GENOMIC DNA]</scope>
    <source>
        <strain evidence="2 3">Enr10</strain>
    </source>
</reference>
<dbReference type="SUPFAM" id="SSF54523">
    <property type="entry name" value="Pili subunits"/>
    <property type="match status" value="1"/>
</dbReference>
<dbReference type="InterPro" id="IPR045584">
    <property type="entry name" value="Pilin-like"/>
</dbReference>
<dbReference type="InterPro" id="IPR012902">
    <property type="entry name" value="N_methyl_site"/>
</dbReference>
<keyword evidence="1" id="KW-0472">Membrane</keyword>
<evidence type="ECO:0000313" key="2">
    <source>
        <dbReference type="EMBL" id="QDT29956.1"/>
    </source>
</evidence>
<gene>
    <name evidence="2" type="ORF">Enr10x_53140</name>
</gene>
<dbReference type="Proteomes" id="UP000315647">
    <property type="component" value="Chromosome"/>
</dbReference>
<feature type="transmembrane region" description="Helical" evidence="1">
    <location>
        <begin position="21"/>
        <end position="45"/>
    </location>
</feature>
<protein>
    <recommendedName>
        <fullName evidence="4">Type II secretion system protein G</fullName>
    </recommendedName>
</protein>
<dbReference type="RefSeq" id="WP_145451831.1">
    <property type="nucleotide sequence ID" value="NZ_CP037421.1"/>
</dbReference>
<evidence type="ECO:0000313" key="3">
    <source>
        <dbReference type="Proteomes" id="UP000315647"/>
    </source>
</evidence>
<dbReference type="Gene3D" id="3.30.700.10">
    <property type="entry name" value="Glycoprotein, Type 4 Pilin"/>
    <property type="match status" value="1"/>
</dbReference>
<keyword evidence="3" id="KW-1185">Reference proteome</keyword>